<dbReference type="SUPFAM" id="SSF54506">
    <property type="entry name" value="Diaminopimelate epimerase-like"/>
    <property type="match status" value="1"/>
</dbReference>
<dbReference type="Gene3D" id="3.10.310.10">
    <property type="entry name" value="Diaminopimelate Epimerase, Chain A, domain 1"/>
    <property type="match status" value="2"/>
</dbReference>
<proteinExistence type="inferred from homology"/>
<dbReference type="InterPro" id="IPR003719">
    <property type="entry name" value="Phenazine_PhzF-like"/>
</dbReference>
<accession>A0ABX3IGW5</accession>
<evidence type="ECO:0000256" key="2">
    <source>
        <dbReference type="ARBA" id="ARBA00023235"/>
    </source>
</evidence>
<dbReference type="Proteomes" id="UP000242616">
    <property type="component" value="Unassembled WGS sequence"/>
</dbReference>
<reference evidence="3 4" key="1">
    <citation type="submission" date="2015-06" db="EMBL/GenBank/DDBJ databases">
        <title>Genome sequencing of Thermotogales isolates from hydrothermal vents.</title>
        <authorList>
            <person name="Haverkamp T.H."/>
            <person name="Kublanov I.V."/>
            <person name="Nesbo C.L."/>
        </authorList>
    </citation>
    <scope>NUCLEOTIDE SEQUENCE [LARGE SCALE GENOMIC DNA]</scope>
    <source>
        <strain evidence="4">ik275mar</strain>
    </source>
</reference>
<evidence type="ECO:0000256" key="1">
    <source>
        <dbReference type="ARBA" id="ARBA00008270"/>
    </source>
</evidence>
<comment type="similarity">
    <text evidence="1">Belongs to the PhzF family.</text>
</comment>
<dbReference type="NCBIfam" id="TIGR00654">
    <property type="entry name" value="PhzF_family"/>
    <property type="match status" value="1"/>
</dbReference>
<dbReference type="RefSeq" id="WP_077198226.1">
    <property type="nucleotide sequence ID" value="NZ_LBFC01000018.1"/>
</dbReference>
<evidence type="ECO:0000313" key="4">
    <source>
        <dbReference type="Proteomes" id="UP000242616"/>
    </source>
</evidence>
<name>A0ABX3IGW5_9BACT</name>
<dbReference type="PANTHER" id="PTHR13774">
    <property type="entry name" value="PHENAZINE BIOSYNTHESIS PROTEIN"/>
    <property type="match status" value="1"/>
</dbReference>
<sequence length="273" mass="31072">MNFFIVDAFTNEPFKGNPAGVVLLDKEIPKKLKQNIAKEIGFSETSFVLKKRKEFFIEYFTPVSEIDLCGHATIATFYVLHHLKLLESKKVLLHTKAGKLNIYISEEKIFMEQAQPKLGETIEKEKISKVLNISVDDFDTLPVQKAFTGLWDLIVPVKSKKILLNINPDLEYMKRFNDVASFHVFTLDESNGLCNTRNFAPLYGINEEAATGTANGALFYYLYKHNIVKKDKVYKIIQGESLNRKSEIFVTFDGKIKVGGTAKIIFKGQLLDF</sequence>
<gene>
    <name evidence="3" type="ORF">XJ44_04610</name>
</gene>
<keyword evidence="4" id="KW-1185">Reference proteome</keyword>
<dbReference type="PANTHER" id="PTHR13774:SF39">
    <property type="entry name" value="BIOSYNTHESIS PROTEIN, PUTATIVE-RELATED"/>
    <property type="match status" value="1"/>
</dbReference>
<organism evidence="3 4">
    <name type="scientific">Thermosipho affectus</name>
    <dbReference type="NCBI Taxonomy" id="660294"/>
    <lineage>
        <taxon>Bacteria</taxon>
        <taxon>Thermotogati</taxon>
        <taxon>Thermotogota</taxon>
        <taxon>Thermotogae</taxon>
        <taxon>Thermotogales</taxon>
        <taxon>Fervidobacteriaceae</taxon>
        <taxon>Thermosipho</taxon>
    </lineage>
</organism>
<protein>
    <submittedName>
        <fullName evidence="3">Epimerase</fullName>
    </submittedName>
</protein>
<dbReference type="PIRSF" id="PIRSF016184">
    <property type="entry name" value="PhzC_PhzF"/>
    <property type="match status" value="1"/>
</dbReference>
<comment type="caution">
    <text evidence="3">The sequence shown here is derived from an EMBL/GenBank/DDBJ whole genome shotgun (WGS) entry which is preliminary data.</text>
</comment>
<evidence type="ECO:0000313" key="3">
    <source>
        <dbReference type="EMBL" id="ONN27077.1"/>
    </source>
</evidence>
<dbReference type="Pfam" id="PF02567">
    <property type="entry name" value="PhzC-PhzF"/>
    <property type="match status" value="1"/>
</dbReference>
<dbReference type="EMBL" id="LBFC01000018">
    <property type="protein sequence ID" value="ONN27077.1"/>
    <property type="molecule type" value="Genomic_DNA"/>
</dbReference>
<keyword evidence="2" id="KW-0413">Isomerase</keyword>